<evidence type="ECO:0000313" key="3">
    <source>
        <dbReference type="EMBL" id="QBH83420.1"/>
    </source>
</evidence>
<organismHost>
    <name type="scientific">Homo sapiens</name>
    <name type="common">Human</name>
    <dbReference type="NCBI Taxonomy" id="9606"/>
</organismHost>
<accession>A0A481TQ40</accession>
<feature type="compositionally biased region" description="Low complexity" evidence="1">
    <location>
        <begin position="120"/>
        <end position="134"/>
    </location>
</feature>
<feature type="region of interest" description="Disordered" evidence="1">
    <location>
        <begin position="120"/>
        <end position="157"/>
    </location>
</feature>
<dbReference type="EMBL" id="MH790640">
    <property type="protein sequence ID" value="QBH83420.1"/>
    <property type="molecule type" value="Genomic_DNA"/>
</dbReference>
<name>A0A481TQ40_HHV2</name>
<feature type="compositionally biased region" description="Basic residues" evidence="1">
    <location>
        <begin position="219"/>
        <end position="228"/>
    </location>
</feature>
<dbReference type="EMBL" id="MH790576">
    <property type="protein sequence ID" value="QBH77801.1"/>
    <property type="molecule type" value="Genomic_DNA"/>
</dbReference>
<sequence>MRGRWAATSARLMRVDARKSPTAVLRGSMRRVKSSRAAAGPATPACVCVRAPFSIKKARTRSKKKMTQSSNSPGCAGYGDRRALMVSCEHAATSRARAASRAASRTAVAATLGWTSNSCARSAPGGSGGRRAPSVSSTGGDDGLAGPSSPPPCPDCGGVSGAGGTVAAMGVGEEAGTSAATGAFFLGADFFLALAGGALGAGLSPEVRSSTLDGGVQVGRRRLGKPVE</sequence>
<organism evidence="3">
    <name type="scientific">Human herpesvirus 2</name>
    <name type="common">HHV-2</name>
    <name type="synonym">Human herpes simplex virus 2</name>
    <dbReference type="NCBI Taxonomy" id="10310"/>
    <lineage>
        <taxon>Viruses</taxon>
        <taxon>Duplodnaviria</taxon>
        <taxon>Heunggongvirae</taxon>
        <taxon>Peploviricota</taxon>
        <taxon>Herviviricetes</taxon>
        <taxon>Herpesvirales</taxon>
        <taxon>Orthoherpesviridae</taxon>
        <taxon>Alphaherpesvirinae</taxon>
        <taxon>Simplexvirus</taxon>
        <taxon>Simplexvirus humanalpha2</taxon>
    </lineage>
</organism>
<evidence type="ECO:0000256" key="1">
    <source>
        <dbReference type="SAM" id="MobiDB-lite"/>
    </source>
</evidence>
<proteinExistence type="predicted"/>
<feature type="region of interest" description="Disordered" evidence="1">
    <location>
        <begin position="204"/>
        <end position="228"/>
    </location>
</feature>
<reference evidence="3" key="1">
    <citation type="submission" date="2018-08" db="EMBL/GenBank/DDBJ databases">
        <title>HSV2 whole genome sequences from clinical isolates.</title>
        <authorList>
            <person name="Roychoudhury P."/>
            <person name="Greninger A.L."/>
            <person name="Jerome K.R."/>
            <person name="Johnston C."/>
            <person name="Wald A."/>
            <person name="Xie H."/>
        </authorList>
    </citation>
    <scope>NUCLEOTIDE SEQUENCE</scope>
    <source>
        <strain evidence="3">2006-14474CAM</strain>
        <strain evidence="2">2006-15840CAM</strain>
    </source>
</reference>
<evidence type="ECO:0000313" key="2">
    <source>
        <dbReference type="EMBL" id="QBH77801.1"/>
    </source>
</evidence>
<protein>
    <submittedName>
        <fullName evidence="3">Uncharacterized protein</fullName>
    </submittedName>
</protein>